<dbReference type="EMBL" id="QEAS01000015">
    <property type="protein sequence ID" value="PWG79292.1"/>
    <property type="molecule type" value="Genomic_DNA"/>
</dbReference>
<evidence type="ECO:0000313" key="1">
    <source>
        <dbReference type="EMBL" id="PWG79292.1"/>
    </source>
</evidence>
<dbReference type="OrthoDB" id="766751at2"/>
<proteinExistence type="predicted"/>
<dbReference type="Proteomes" id="UP000245647">
    <property type="component" value="Unassembled WGS sequence"/>
</dbReference>
<name>A0A2U2PD71_9SPHI</name>
<dbReference type="AlphaFoldDB" id="A0A2U2PD71"/>
<organism evidence="1 2">
    <name type="scientific">Pararcticibacter amylolyticus</name>
    <dbReference type="NCBI Taxonomy" id="2173175"/>
    <lineage>
        <taxon>Bacteria</taxon>
        <taxon>Pseudomonadati</taxon>
        <taxon>Bacteroidota</taxon>
        <taxon>Sphingobacteriia</taxon>
        <taxon>Sphingobacteriales</taxon>
        <taxon>Sphingobacteriaceae</taxon>
        <taxon>Pararcticibacter</taxon>
    </lineage>
</organism>
<evidence type="ECO:0000313" key="2">
    <source>
        <dbReference type="Proteomes" id="UP000245647"/>
    </source>
</evidence>
<keyword evidence="2" id="KW-1185">Reference proteome</keyword>
<protein>
    <submittedName>
        <fullName evidence="1">Uncharacterized protein</fullName>
    </submittedName>
</protein>
<sequence length="76" mass="8930">MTPFSEFILNYDEIYSREYLWKIVRCAVTGEFGSLSRKQRSELMIFYENLDTLLSDIYKYTSEAEKSQQEGGDSHA</sequence>
<comment type="caution">
    <text evidence="1">The sequence shown here is derived from an EMBL/GenBank/DDBJ whole genome shotgun (WGS) entry which is preliminary data.</text>
</comment>
<reference evidence="1 2" key="1">
    <citation type="submission" date="2018-04" db="EMBL/GenBank/DDBJ databases">
        <title>Pedobacter chongqingensis sp. nov., isolated from a rottenly hemp rope.</title>
        <authorList>
            <person name="Cai Y."/>
        </authorList>
    </citation>
    <scope>NUCLEOTIDE SEQUENCE [LARGE SCALE GENOMIC DNA]</scope>
    <source>
        <strain evidence="1 2">FJ4-8</strain>
    </source>
</reference>
<dbReference type="RefSeq" id="WP_109417076.1">
    <property type="nucleotide sequence ID" value="NZ_QEAS01000015.1"/>
</dbReference>
<gene>
    <name evidence="1" type="ORF">DDR33_17370</name>
</gene>
<accession>A0A2U2PD71</accession>